<dbReference type="Proteomes" id="UP000018837">
    <property type="component" value="Unassembled WGS sequence"/>
</dbReference>
<evidence type="ECO:0008006" key="4">
    <source>
        <dbReference type="Google" id="ProtNLM"/>
    </source>
</evidence>
<feature type="signal peptide" evidence="1">
    <location>
        <begin position="1"/>
        <end position="21"/>
    </location>
</feature>
<accession>W2C2P1</accession>
<proteinExistence type="predicted"/>
<evidence type="ECO:0000313" key="3">
    <source>
        <dbReference type="Proteomes" id="UP000018837"/>
    </source>
</evidence>
<keyword evidence="1" id="KW-0732">Signal</keyword>
<comment type="caution">
    <text evidence="2">The sequence shown here is derived from an EMBL/GenBank/DDBJ whole genome shotgun (WGS) entry which is preliminary data.</text>
</comment>
<reference evidence="2 3" key="1">
    <citation type="submission" date="2013-11" db="EMBL/GenBank/DDBJ databases">
        <title>Single cell genomics of uncultured Tannerella BU063 (oral taxon 286).</title>
        <authorList>
            <person name="Beall C.J."/>
            <person name="Campbell A.G."/>
            <person name="Griffen A.L."/>
            <person name="Podar M."/>
            <person name="Leys E.J."/>
        </authorList>
    </citation>
    <scope>NUCLEOTIDE SEQUENCE [LARGE SCALE GENOMIC DNA]</scope>
    <source>
        <strain evidence="2">Cell 2</strain>
    </source>
</reference>
<gene>
    <name evidence="2" type="ORF">N425_13650</name>
</gene>
<dbReference type="InterPro" id="IPR021428">
    <property type="entry name" value="DUF3078"/>
</dbReference>
<organism evidence="2 3">
    <name type="scientific">Tannerella sp. oral taxon BU063 isolate Cell 2</name>
    <dbReference type="NCBI Taxonomy" id="1411148"/>
    <lineage>
        <taxon>Bacteria</taxon>
        <taxon>Pseudomonadati</taxon>
        <taxon>Bacteroidota</taxon>
        <taxon>Bacteroidia</taxon>
        <taxon>Bacteroidales</taxon>
        <taxon>Tannerellaceae</taxon>
        <taxon>Tannerella</taxon>
    </lineage>
</organism>
<dbReference type="PATRIC" id="fig|1411148.3.peg.2293"/>
<feature type="chain" id="PRO_5004812351" description="DUF3078 domain-containing protein" evidence="1">
    <location>
        <begin position="22"/>
        <end position="296"/>
    </location>
</feature>
<evidence type="ECO:0000313" key="2">
    <source>
        <dbReference type="EMBL" id="ETK00691.1"/>
    </source>
</evidence>
<protein>
    <recommendedName>
        <fullName evidence="4">DUF3078 domain-containing protein</fullName>
    </recommendedName>
</protein>
<dbReference type="AlphaFoldDB" id="W2C2P1"/>
<name>W2C2P1_9BACT</name>
<dbReference type="EMBL" id="AYUF01000496">
    <property type="protein sequence ID" value="ETK00691.1"/>
    <property type="molecule type" value="Genomic_DNA"/>
</dbReference>
<dbReference type="Pfam" id="PF11276">
    <property type="entry name" value="DUF3078"/>
    <property type="match status" value="1"/>
</dbReference>
<evidence type="ECO:0000256" key="1">
    <source>
        <dbReference type="SAM" id="SignalP"/>
    </source>
</evidence>
<sequence length="296" mass="33055">MKKLFLLAAVVLLSPTASIMAQDDAPRDTSYWTHSGAASLTFGQTSFTNWAAGGENSVSVLAAFAGKWNYAKDKWMWDNSADLGYGLTYQGSDQIKNDDHIDLATRLGYKASATWAYAAELNFKSQFNKGYSKYPVTDDAAYISKFMAPGYLLGSIGMTYTHPREDLKVLISPVSEKMTFVSDRRLSDEGAYGVEKGDRVLAEFGALVKGTYSKKITENVLFNTEVLLTSAYKTFGNVDVDWKMSLDWKLNKYFTFKANTYLLYDDDIHYVDKDGVKHGPRVQFKEVVGLGLGYIF</sequence>